<name>A0AAN7KQ64_9MYRT</name>
<protein>
    <submittedName>
        <fullName evidence="1">Uncharacterized protein</fullName>
    </submittedName>
</protein>
<accession>A0AAN7KQ64</accession>
<sequence length="145" mass="15601">MEVYAACMKIAASSAPGLGCTMEPYGAMAAARVSCKINTIHRSRRRTKRRLHIGRDLGGEDNFWYYLVPGGFGPIDGGGSGFNGGQGGGGRNSGWFGGHSWGDEPSFPPRRISGFAADFFHEVVSWIALSECLHFAFKKVVRAVA</sequence>
<evidence type="ECO:0000313" key="2">
    <source>
        <dbReference type="Proteomes" id="UP001345219"/>
    </source>
</evidence>
<dbReference type="PANTHER" id="PTHR36751">
    <property type="entry name" value="F3E22.8 PROTEIN"/>
    <property type="match status" value="1"/>
</dbReference>
<evidence type="ECO:0000313" key="1">
    <source>
        <dbReference type="EMBL" id="KAK4770895.1"/>
    </source>
</evidence>
<dbReference type="EMBL" id="JAXIOK010000005">
    <property type="protein sequence ID" value="KAK4770895.1"/>
    <property type="molecule type" value="Genomic_DNA"/>
</dbReference>
<dbReference type="AlphaFoldDB" id="A0AAN7KQ64"/>
<reference evidence="1 2" key="1">
    <citation type="journal article" date="2023" name="Hortic Res">
        <title>Pangenome of water caltrop reveals structural variations and asymmetric subgenome divergence after allopolyploidization.</title>
        <authorList>
            <person name="Zhang X."/>
            <person name="Chen Y."/>
            <person name="Wang L."/>
            <person name="Yuan Y."/>
            <person name="Fang M."/>
            <person name="Shi L."/>
            <person name="Lu R."/>
            <person name="Comes H.P."/>
            <person name="Ma Y."/>
            <person name="Chen Y."/>
            <person name="Huang G."/>
            <person name="Zhou Y."/>
            <person name="Zheng Z."/>
            <person name="Qiu Y."/>
        </authorList>
    </citation>
    <scope>NUCLEOTIDE SEQUENCE [LARGE SCALE GENOMIC DNA]</scope>
    <source>
        <tissue evidence="1">Roots</tissue>
    </source>
</reference>
<dbReference type="Proteomes" id="UP001345219">
    <property type="component" value="Chromosome 24"/>
</dbReference>
<comment type="caution">
    <text evidence="1">The sequence shown here is derived from an EMBL/GenBank/DDBJ whole genome shotgun (WGS) entry which is preliminary data.</text>
</comment>
<dbReference type="PANTHER" id="PTHR36751:SF1">
    <property type="entry name" value="F3E22.8 PROTEIN"/>
    <property type="match status" value="1"/>
</dbReference>
<gene>
    <name evidence="1" type="ORF">SAY87_031427</name>
</gene>
<organism evidence="1 2">
    <name type="scientific">Trapa incisa</name>
    <dbReference type="NCBI Taxonomy" id="236973"/>
    <lineage>
        <taxon>Eukaryota</taxon>
        <taxon>Viridiplantae</taxon>
        <taxon>Streptophyta</taxon>
        <taxon>Embryophyta</taxon>
        <taxon>Tracheophyta</taxon>
        <taxon>Spermatophyta</taxon>
        <taxon>Magnoliopsida</taxon>
        <taxon>eudicotyledons</taxon>
        <taxon>Gunneridae</taxon>
        <taxon>Pentapetalae</taxon>
        <taxon>rosids</taxon>
        <taxon>malvids</taxon>
        <taxon>Myrtales</taxon>
        <taxon>Lythraceae</taxon>
        <taxon>Trapa</taxon>
    </lineage>
</organism>
<proteinExistence type="predicted"/>
<keyword evidence="2" id="KW-1185">Reference proteome</keyword>